<gene>
    <name evidence="2" type="ORF">EV197_0964</name>
</gene>
<feature type="transmembrane region" description="Helical" evidence="1">
    <location>
        <begin position="132"/>
        <end position="155"/>
    </location>
</feature>
<evidence type="ECO:0000313" key="3">
    <source>
        <dbReference type="Proteomes" id="UP000292262"/>
    </source>
</evidence>
<dbReference type="EMBL" id="SGXE01000001">
    <property type="protein sequence ID" value="RZS99739.1"/>
    <property type="molecule type" value="Genomic_DNA"/>
</dbReference>
<evidence type="ECO:0008006" key="4">
    <source>
        <dbReference type="Google" id="ProtNLM"/>
    </source>
</evidence>
<evidence type="ECO:0000313" key="2">
    <source>
        <dbReference type="EMBL" id="RZS99739.1"/>
    </source>
</evidence>
<sequence length="165" mass="17599">MDIVLIVVGFLFCLLGIVGSFLPILPGPLTAWIGFLVLHLTKAVPMNWTFLGITLAVAIIVWVLDYVVPAMGTKRFGGTKYGAIGATLGLIVGIIAPIPLGIIIGPFVGAFIGEMLKVPDSGKALKAAFGSFLGFLAGTFIKFIVSLAFLVLYIMEVSSHWDRLF</sequence>
<dbReference type="OrthoDB" id="9808460at2"/>
<dbReference type="Pfam" id="PF04306">
    <property type="entry name" value="DUF456"/>
    <property type="match status" value="1"/>
</dbReference>
<proteinExistence type="predicted"/>
<comment type="caution">
    <text evidence="2">The sequence shown here is derived from an EMBL/GenBank/DDBJ whole genome shotgun (WGS) entry which is preliminary data.</text>
</comment>
<keyword evidence="1" id="KW-0472">Membrane</keyword>
<dbReference type="AlphaFoldDB" id="A0A4V2F7G5"/>
<evidence type="ECO:0000256" key="1">
    <source>
        <dbReference type="SAM" id="Phobius"/>
    </source>
</evidence>
<name>A0A4V2F7G5_9FLAO</name>
<feature type="transmembrane region" description="Helical" evidence="1">
    <location>
        <begin position="88"/>
        <end position="112"/>
    </location>
</feature>
<dbReference type="InterPro" id="IPR007403">
    <property type="entry name" value="DUF456"/>
</dbReference>
<reference evidence="2 3" key="1">
    <citation type="submission" date="2019-02" db="EMBL/GenBank/DDBJ databases">
        <title>Genomic Encyclopedia of Type Strains, Phase IV (KMG-IV): sequencing the most valuable type-strain genomes for metagenomic binning, comparative biology and taxonomic classification.</title>
        <authorList>
            <person name="Goeker M."/>
        </authorList>
    </citation>
    <scope>NUCLEOTIDE SEQUENCE [LARGE SCALE GENOMIC DNA]</scope>
    <source>
        <strain evidence="2 3">DSM 17196</strain>
    </source>
</reference>
<organism evidence="2 3">
    <name type="scientific">Aquimarina brevivitae</name>
    <dbReference type="NCBI Taxonomy" id="323412"/>
    <lineage>
        <taxon>Bacteria</taxon>
        <taxon>Pseudomonadati</taxon>
        <taxon>Bacteroidota</taxon>
        <taxon>Flavobacteriia</taxon>
        <taxon>Flavobacteriales</taxon>
        <taxon>Flavobacteriaceae</taxon>
        <taxon>Aquimarina</taxon>
    </lineage>
</organism>
<keyword evidence="1" id="KW-0812">Transmembrane</keyword>
<dbReference type="PANTHER" id="PTHR39165:SF1">
    <property type="entry name" value="DUF456 DOMAIN-CONTAINING PROTEIN"/>
    <property type="match status" value="1"/>
</dbReference>
<keyword evidence="3" id="KW-1185">Reference proteome</keyword>
<accession>A0A4V2F7G5</accession>
<dbReference type="RefSeq" id="WP_130285560.1">
    <property type="nucleotide sequence ID" value="NZ_SGXE01000001.1"/>
</dbReference>
<keyword evidence="1" id="KW-1133">Transmembrane helix</keyword>
<dbReference type="PANTHER" id="PTHR39165">
    <property type="entry name" value="IG HYPOTHETICAL 17883"/>
    <property type="match status" value="1"/>
</dbReference>
<dbReference type="Proteomes" id="UP000292262">
    <property type="component" value="Unassembled WGS sequence"/>
</dbReference>
<protein>
    <recommendedName>
        <fullName evidence="4">DUF456 domain-containing protein</fullName>
    </recommendedName>
</protein>
<feature type="transmembrane region" description="Helical" evidence="1">
    <location>
        <begin position="44"/>
        <end position="68"/>
    </location>
</feature>